<dbReference type="PANTHER" id="PTHR34070:SF1">
    <property type="entry name" value="DNA ALKYLATION REPAIR PROTEIN"/>
    <property type="match status" value="1"/>
</dbReference>
<gene>
    <name evidence="1" type="ORF">HMPREF1979_01239</name>
</gene>
<dbReference type="HOGENOM" id="CLU_079880_1_1_11"/>
<evidence type="ECO:0000313" key="2">
    <source>
        <dbReference type="Proteomes" id="UP000016536"/>
    </source>
</evidence>
<dbReference type="Pfam" id="PF08713">
    <property type="entry name" value="DNA_alkylation"/>
    <property type="match status" value="1"/>
</dbReference>
<sequence>MSPKLIMWRRETCTVHCEEAERGEEPMSGETSARITAFITNLRKALENAGDPARAEQQRAYLKSEMAMYGSGVPETRRLSQKAAAAQADLWVEATTWEAALRRLWNGAIHREERYAALAIIRSKLSASHAGRMESLALYEHFLRTGQWWDLVDETSHAVGLVVCQHPAAAARMRVWATDPDMWVRRSAIICQLQHKADTDLDLLSGVIEANQENSEFFIRKAIGWALRDYARTDGNWVRAFVQAHPGLSPLSRREALKHL</sequence>
<reference evidence="1 2" key="1">
    <citation type="submission" date="2013-08" db="EMBL/GenBank/DDBJ databases">
        <authorList>
            <person name="Weinstock G."/>
            <person name="Sodergren E."/>
            <person name="Wylie T."/>
            <person name="Fulton L."/>
            <person name="Fulton R."/>
            <person name="Fronick C."/>
            <person name="O'Laughlin M."/>
            <person name="Godfrey J."/>
            <person name="Miner T."/>
            <person name="Herter B."/>
            <person name="Appelbaum E."/>
            <person name="Cordes M."/>
            <person name="Lek S."/>
            <person name="Wollam A."/>
            <person name="Pepin K.H."/>
            <person name="Palsikar V.B."/>
            <person name="Mitreva M."/>
            <person name="Wilson R.K."/>
        </authorList>
    </citation>
    <scope>NUCLEOTIDE SEQUENCE [LARGE SCALE GENOMIC DNA]</scope>
    <source>
        <strain evidence="1 2">F0542</strain>
    </source>
</reference>
<keyword evidence="2" id="KW-1185">Reference proteome</keyword>
<accession>U1RXV9</accession>
<dbReference type="InterPro" id="IPR016024">
    <property type="entry name" value="ARM-type_fold"/>
</dbReference>
<proteinExistence type="predicted"/>
<dbReference type="Gene3D" id="1.25.10.90">
    <property type="match status" value="1"/>
</dbReference>
<organism evidence="1 2">
    <name type="scientific">Actinomyces johnsonii F0542</name>
    <dbReference type="NCBI Taxonomy" id="1321818"/>
    <lineage>
        <taxon>Bacteria</taxon>
        <taxon>Bacillati</taxon>
        <taxon>Actinomycetota</taxon>
        <taxon>Actinomycetes</taxon>
        <taxon>Actinomycetales</taxon>
        <taxon>Actinomycetaceae</taxon>
        <taxon>Actinomyces</taxon>
    </lineage>
</organism>
<dbReference type="PANTHER" id="PTHR34070">
    <property type="entry name" value="ARMADILLO-TYPE FOLD"/>
    <property type="match status" value="1"/>
</dbReference>
<dbReference type="InterPro" id="IPR014825">
    <property type="entry name" value="DNA_alkylation"/>
</dbReference>
<evidence type="ECO:0000313" key="1">
    <source>
        <dbReference type="EMBL" id="ERH24493.1"/>
    </source>
</evidence>
<dbReference type="SUPFAM" id="SSF48371">
    <property type="entry name" value="ARM repeat"/>
    <property type="match status" value="1"/>
</dbReference>
<dbReference type="PATRIC" id="fig|1321818.3.peg.1036"/>
<dbReference type="CDD" id="cd07064">
    <property type="entry name" value="AlkD_like_1"/>
    <property type="match status" value="1"/>
</dbReference>
<name>U1RXV9_9ACTO</name>
<dbReference type="Proteomes" id="UP000016536">
    <property type="component" value="Unassembled WGS sequence"/>
</dbReference>
<dbReference type="AlphaFoldDB" id="U1RXV9"/>
<dbReference type="EMBL" id="AWSE01000060">
    <property type="protein sequence ID" value="ERH24493.1"/>
    <property type="molecule type" value="Genomic_DNA"/>
</dbReference>
<comment type="caution">
    <text evidence="1">The sequence shown here is derived from an EMBL/GenBank/DDBJ whole genome shotgun (WGS) entry which is preliminary data.</text>
</comment>
<protein>
    <submittedName>
        <fullName evidence="1">DNA alkylation repair enzyme</fullName>
    </submittedName>
</protein>